<dbReference type="RefSeq" id="WP_214146030.1">
    <property type="nucleotide sequence ID" value="NZ_JAHCYT010000001.1"/>
</dbReference>
<sequence length="676" mass="78231">MQDLLVNPRIKDKIITLKDYEKLSKPFEFILYGDNILEGISLLNNLTLNDDLLAFYGVIYEPYDSPIYIFRESDNFYAIKICGHYDKWNLPNDVSFIKSFVDLPDYIFYSIQHSKVILAGENTETASVGNSQWQREGRKIAAAKLRVPFIYQTFYSGKDESLDTIREPNALQAYNAILYSARYKSPNLIAYFENNFHGSTTRIRNPIDSQELFIKYIKSVLLSSVNPQFLNTKIELEKEFFMHIINYLKEGKYSDKKGIVSNEPRIISDLPIMTNSIRQGILRDSENFVNSLMDYIYNNNDDFMAQFDVSSFDFDKLKEWTFYKSYQYLGNLLTFLKLNNNAAKSYISRAKIGFVDSKLTAKFLGDKFRHKKAEIESILISKSSLLLPLRIHKNSNGKLTLSPDPESGEIVAYSELFGYGLDGQKRYKIIGYCFVDTPNDFDFAKKMDTKIYKALANYIDILILNDKEVITSFEISLPIQNNHYPCNLNIAPKNINEEVAIVSTYLNQSTIKAEWNLCFIHTHHSSWQQITINNEQEKIPRVSTKLDLIMQDKNVFMLAEGKNQYNEILKDGKIKSAMKNSSAIINQMYDGENLQFDALIFNLPTTPSKDPEYYADCKVNAILGAIKRGHFNDIVFHKDFVIIIVYLDSHNHTKFKLVFSNDFDENLRDKLTKEFL</sequence>
<dbReference type="AlphaFoldDB" id="A0A5L4THE7"/>
<proteinExistence type="predicted"/>
<gene>
    <name evidence="1" type="ORF">FSE91_00390</name>
</gene>
<organism evidence="1">
    <name type="scientific">Campylobacter upsaliensis</name>
    <dbReference type="NCBI Taxonomy" id="28080"/>
    <lineage>
        <taxon>Bacteria</taxon>
        <taxon>Pseudomonadati</taxon>
        <taxon>Campylobacterota</taxon>
        <taxon>Epsilonproteobacteria</taxon>
        <taxon>Campylobacterales</taxon>
        <taxon>Campylobacteraceae</taxon>
        <taxon>Campylobacter</taxon>
    </lineage>
</organism>
<dbReference type="EMBL" id="AAJCUB010000001">
    <property type="protein sequence ID" value="ECK6929285.1"/>
    <property type="molecule type" value="Genomic_DNA"/>
</dbReference>
<comment type="caution">
    <text evidence="1">The sequence shown here is derived from an EMBL/GenBank/DDBJ whole genome shotgun (WGS) entry which is preliminary data.</text>
</comment>
<evidence type="ECO:0000313" key="1">
    <source>
        <dbReference type="EMBL" id="ECK6929285.1"/>
    </source>
</evidence>
<reference evidence="1" key="1">
    <citation type="submission" date="2019-08" db="EMBL/GenBank/DDBJ databases">
        <authorList>
            <consortium name="GenomeTrakr network: Whole genome sequencing for foodborne pathogen traceback"/>
        </authorList>
    </citation>
    <scope>NUCLEOTIDE SEQUENCE</scope>
    <source>
        <strain evidence="1">TTU_623</strain>
    </source>
</reference>
<name>A0A5L4THE7_CAMUP</name>
<accession>A0A5L4THE7</accession>
<protein>
    <submittedName>
        <fullName evidence="1">Uncharacterized protein</fullName>
    </submittedName>
</protein>